<dbReference type="NCBIfam" id="TIGR04002">
    <property type="entry name" value="TIGR04002 family protein"/>
    <property type="match status" value="1"/>
</dbReference>
<sequence length="171" mass="17973">MRNRTSKITTAGLFAAMITVMTAYICHIPYGANGGYIHFGDTLIYMAAVFLPRPYALAAAAIGGGAADLLTAPMWAPATIIIKALITLPFTSREGRILTRRNIAAPFIAAIITAGGYYLTEGILFGSFTAAVISLPGSIIQSGGSALIFLILGASMDKAQVKSKTQKMLNL</sequence>
<comment type="caution">
    <text evidence="2">The sequence shown here is derived from an EMBL/GenBank/DDBJ whole genome shotgun (WGS) entry which is preliminary data.</text>
</comment>
<dbReference type="InterPro" id="IPR023812">
    <property type="entry name" value="CHP04002"/>
</dbReference>
<dbReference type="AlphaFoldDB" id="A0A4V6NYV0"/>
<organism evidence="2 3">
    <name type="scientific">Muricomes intestini</name>
    <dbReference type="NCBI Taxonomy" id="1796634"/>
    <lineage>
        <taxon>Bacteria</taxon>
        <taxon>Bacillati</taxon>
        <taxon>Bacillota</taxon>
        <taxon>Clostridia</taxon>
        <taxon>Lachnospirales</taxon>
        <taxon>Lachnospiraceae</taxon>
        <taxon>Muricomes</taxon>
    </lineage>
</organism>
<keyword evidence="3" id="KW-1185">Reference proteome</keyword>
<evidence type="ECO:0000313" key="3">
    <source>
        <dbReference type="Proteomes" id="UP000295726"/>
    </source>
</evidence>
<feature type="transmembrane region" description="Helical" evidence="1">
    <location>
        <begin position="12"/>
        <end position="30"/>
    </location>
</feature>
<feature type="transmembrane region" description="Helical" evidence="1">
    <location>
        <begin position="103"/>
        <end position="120"/>
    </location>
</feature>
<dbReference type="Proteomes" id="UP000295726">
    <property type="component" value="Unassembled WGS sequence"/>
</dbReference>
<accession>A0A4V6NYV0</accession>
<dbReference type="GO" id="GO:0016020">
    <property type="term" value="C:membrane"/>
    <property type="evidence" value="ECO:0007669"/>
    <property type="project" value="InterPro"/>
</dbReference>
<keyword evidence="1" id="KW-1133">Transmembrane helix</keyword>
<protein>
    <submittedName>
        <fullName evidence="2">Putative repeat protein (TIGR04002 family)</fullName>
    </submittedName>
</protein>
<keyword evidence="1" id="KW-0812">Transmembrane</keyword>
<evidence type="ECO:0000256" key="1">
    <source>
        <dbReference type="SAM" id="Phobius"/>
    </source>
</evidence>
<proteinExistence type="predicted"/>
<name>A0A4V6NYV0_9FIRM</name>
<dbReference type="Gene3D" id="1.10.1760.20">
    <property type="match status" value="1"/>
</dbReference>
<feature type="transmembrane region" description="Helical" evidence="1">
    <location>
        <begin position="132"/>
        <end position="154"/>
    </location>
</feature>
<dbReference type="OrthoDB" id="411368at2"/>
<gene>
    <name evidence="2" type="ORF">EDD59_11310</name>
</gene>
<keyword evidence="1" id="KW-0472">Membrane</keyword>
<reference evidence="2 3" key="1">
    <citation type="submission" date="2019-03" db="EMBL/GenBank/DDBJ databases">
        <title>Genomic Encyclopedia of Type Strains, Phase IV (KMG-IV): sequencing the most valuable type-strain genomes for metagenomic binning, comparative biology and taxonomic classification.</title>
        <authorList>
            <person name="Goeker M."/>
        </authorList>
    </citation>
    <scope>NUCLEOTIDE SEQUENCE [LARGE SCALE GENOMIC DNA]</scope>
    <source>
        <strain evidence="2 3">DSM 29489</strain>
    </source>
</reference>
<dbReference type="RefSeq" id="WP_132381493.1">
    <property type="nucleotide sequence ID" value="NZ_DAIPCY010000105.1"/>
</dbReference>
<dbReference type="InterPro" id="IPR009825">
    <property type="entry name" value="ECF_substrate-spec-like"/>
</dbReference>
<dbReference type="Pfam" id="PF07155">
    <property type="entry name" value="ECF-ribofla_trS"/>
    <property type="match status" value="1"/>
</dbReference>
<dbReference type="EMBL" id="SLZZ01000013">
    <property type="protein sequence ID" value="TCS78052.1"/>
    <property type="molecule type" value="Genomic_DNA"/>
</dbReference>
<evidence type="ECO:0000313" key="2">
    <source>
        <dbReference type="EMBL" id="TCS78052.1"/>
    </source>
</evidence>